<dbReference type="EMBL" id="CP002273">
    <property type="protein sequence ID" value="ADO35362.1"/>
    <property type="molecule type" value="Genomic_DNA"/>
</dbReference>
<proteinExistence type="predicted"/>
<reference key="1">
    <citation type="submission" date="2010-09" db="EMBL/GenBank/DDBJ databases">
        <authorList>
            <person name="Roh H."/>
            <person name="Ko H.-J."/>
            <person name="Kim D."/>
            <person name="Choi D.G."/>
            <person name="Park S."/>
            <person name="Kim S."/>
            <person name="Kim K.H."/>
            <person name="Chang I.S."/>
            <person name="Choi I.-G."/>
        </authorList>
    </citation>
    <scope>NUCLEOTIDE SEQUENCE</scope>
    <source>
        <strain>KIST612</strain>
    </source>
</reference>
<dbReference type="KEGG" id="elm:ELI_0343"/>
<dbReference type="Proteomes" id="UP000006873">
    <property type="component" value="Chromosome"/>
</dbReference>
<keyword evidence="2" id="KW-1185">Reference proteome</keyword>
<name>E3GI77_9FIRM</name>
<dbReference type="HOGENOM" id="CLU_2972667_0_0_9"/>
<accession>E3GI77</accession>
<gene>
    <name evidence="1" type="ordered locus">ELI_0343</name>
</gene>
<organism evidence="1 2">
    <name type="scientific">Eubacterium callanderi</name>
    <dbReference type="NCBI Taxonomy" id="53442"/>
    <lineage>
        <taxon>Bacteria</taxon>
        <taxon>Bacillati</taxon>
        <taxon>Bacillota</taxon>
        <taxon>Clostridia</taxon>
        <taxon>Eubacteriales</taxon>
        <taxon>Eubacteriaceae</taxon>
        <taxon>Eubacterium</taxon>
    </lineage>
</organism>
<protein>
    <submittedName>
        <fullName evidence="1">Uncharacterized protein</fullName>
    </submittedName>
</protein>
<sequence length="58" mass="6240">MSPSFQTVKSAAAGDCAFYPDKKKSSGALNNGQKSCKIIRPAGHWRDEVSTLVKQISV</sequence>
<dbReference type="AlphaFoldDB" id="E3GI77"/>
<reference evidence="1 2" key="2">
    <citation type="journal article" date="2011" name="J. Bacteriol.">
        <title>Complete genome sequence of a carbon monoxide-utilizing acetogen, Eubacterium limosum KIST612.</title>
        <authorList>
            <person name="Roh H."/>
            <person name="Ko H.J."/>
            <person name="Kim D."/>
            <person name="Choi D.G."/>
            <person name="Park S."/>
            <person name="Kim S."/>
            <person name="Chang I.S."/>
            <person name="Choi I.G."/>
        </authorList>
    </citation>
    <scope>NUCLEOTIDE SEQUENCE [LARGE SCALE GENOMIC DNA]</scope>
    <source>
        <strain evidence="1 2">KIST612</strain>
    </source>
</reference>
<evidence type="ECO:0000313" key="1">
    <source>
        <dbReference type="EMBL" id="ADO35362.1"/>
    </source>
</evidence>
<evidence type="ECO:0000313" key="2">
    <source>
        <dbReference type="Proteomes" id="UP000006873"/>
    </source>
</evidence>